<sequence length="131" mass="14572">MRATFSLIADIVIEVWAKFAISRQLYVGVFISRSHTSPCGYELYIPCLFARQLGFISIEEDLIDLTYESNKSSRKEPSSSTAVAPHVSPSLYWLPESSKFESPLARLDLSFLSTSIVILPSSDPEPNPAEV</sequence>
<reference evidence="1 2" key="1">
    <citation type="journal article" date="2020" name="Mol. Plant">
        <title>The Chromosome-Based Rubber Tree Genome Provides New Insights into Spurge Genome Evolution and Rubber Biosynthesis.</title>
        <authorList>
            <person name="Liu J."/>
            <person name="Shi C."/>
            <person name="Shi C.C."/>
            <person name="Li W."/>
            <person name="Zhang Q.J."/>
            <person name="Zhang Y."/>
            <person name="Li K."/>
            <person name="Lu H.F."/>
            <person name="Shi C."/>
            <person name="Zhu S.T."/>
            <person name="Xiao Z.Y."/>
            <person name="Nan H."/>
            <person name="Yue Y."/>
            <person name="Zhu X.G."/>
            <person name="Wu Y."/>
            <person name="Hong X.N."/>
            <person name="Fan G.Y."/>
            <person name="Tong Y."/>
            <person name="Zhang D."/>
            <person name="Mao C.L."/>
            <person name="Liu Y.L."/>
            <person name="Hao S.J."/>
            <person name="Liu W.Q."/>
            <person name="Lv M.Q."/>
            <person name="Zhang H.B."/>
            <person name="Liu Y."/>
            <person name="Hu-Tang G.R."/>
            <person name="Wang J.P."/>
            <person name="Wang J.H."/>
            <person name="Sun Y.H."/>
            <person name="Ni S.B."/>
            <person name="Chen W.B."/>
            <person name="Zhang X.C."/>
            <person name="Jiao Y.N."/>
            <person name="Eichler E.E."/>
            <person name="Li G.H."/>
            <person name="Liu X."/>
            <person name="Gao L.Z."/>
        </authorList>
    </citation>
    <scope>NUCLEOTIDE SEQUENCE [LARGE SCALE GENOMIC DNA]</scope>
    <source>
        <strain evidence="2">cv. GT1</strain>
        <tissue evidence="1">Leaf</tissue>
    </source>
</reference>
<organism evidence="1 2">
    <name type="scientific">Hevea brasiliensis</name>
    <name type="common">Para rubber tree</name>
    <name type="synonym">Siphonia brasiliensis</name>
    <dbReference type="NCBI Taxonomy" id="3981"/>
    <lineage>
        <taxon>Eukaryota</taxon>
        <taxon>Viridiplantae</taxon>
        <taxon>Streptophyta</taxon>
        <taxon>Embryophyta</taxon>
        <taxon>Tracheophyta</taxon>
        <taxon>Spermatophyta</taxon>
        <taxon>Magnoliopsida</taxon>
        <taxon>eudicotyledons</taxon>
        <taxon>Gunneridae</taxon>
        <taxon>Pentapetalae</taxon>
        <taxon>rosids</taxon>
        <taxon>fabids</taxon>
        <taxon>Malpighiales</taxon>
        <taxon>Euphorbiaceae</taxon>
        <taxon>Crotonoideae</taxon>
        <taxon>Micrandreae</taxon>
        <taxon>Hevea</taxon>
    </lineage>
</organism>
<evidence type="ECO:0000313" key="2">
    <source>
        <dbReference type="Proteomes" id="UP000467840"/>
    </source>
</evidence>
<comment type="caution">
    <text evidence="1">The sequence shown here is derived from an EMBL/GenBank/DDBJ whole genome shotgun (WGS) entry which is preliminary data.</text>
</comment>
<dbReference type="AlphaFoldDB" id="A0A6A6KIH5"/>
<protein>
    <submittedName>
        <fullName evidence="1">Uncharacterized protein</fullName>
    </submittedName>
</protein>
<evidence type="ECO:0000313" key="1">
    <source>
        <dbReference type="EMBL" id="KAF2288702.1"/>
    </source>
</evidence>
<dbReference type="Proteomes" id="UP000467840">
    <property type="component" value="Chromosome 8"/>
</dbReference>
<keyword evidence="2" id="KW-1185">Reference proteome</keyword>
<accession>A0A6A6KIH5</accession>
<proteinExistence type="predicted"/>
<name>A0A6A6KIH5_HEVBR</name>
<dbReference type="EMBL" id="JAAGAX010000016">
    <property type="protein sequence ID" value="KAF2288702.1"/>
    <property type="molecule type" value="Genomic_DNA"/>
</dbReference>
<gene>
    <name evidence="1" type="ORF">GH714_010760</name>
</gene>